<sequence>MTSVRRLQYGMHLSMCIATVGSSKMLVLFFTKMSHKNVVLWNTMIGAYGTHGHGRADLELVQPMQNQSTIFPNSVTFTFALTAYNHAGLVGQGFHLFNSMNHEFSTVPIRDRDGCVVDLFARSRRFKDAMDVINKTPFDPDACPPKYRHGKDSCRASIFSFESSNPGDYVTLSNIYARAGKFDDSSSDQMKNRVLLNTGFVRTYQYMKMSYIRGAICEAAYLCKTSSNADRSQIAQVKYSNRHMFRDGMGEV</sequence>
<dbReference type="GO" id="GO:0003723">
    <property type="term" value="F:RNA binding"/>
    <property type="evidence" value="ECO:0007669"/>
    <property type="project" value="InterPro"/>
</dbReference>
<dbReference type="Pfam" id="PF01535">
    <property type="entry name" value="PPR"/>
    <property type="match status" value="1"/>
</dbReference>
<protein>
    <recommendedName>
        <fullName evidence="4">Pentatricopeptide repeat-containing protein</fullName>
    </recommendedName>
</protein>
<dbReference type="InterPro" id="IPR011990">
    <property type="entry name" value="TPR-like_helical_dom_sf"/>
</dbReference>
<evidence type="ECO:0008006" key="4">
    <source>
        <dbReference type="Google" id="ProtNLM"/>
    </source>
</evidence>
<accession>A0A4Y7K4J5</accession>
<dbReference type="Gene3D" id="1.25.40.10">
    <property type="entry name" value="Tetratricopeptide repeat domain"/>
    <property type="match status" value="1"/>
</dbReference>
<dbReference type="EMBL" id="CM010720">
    <property type="protein sequence ID" value="RZC67270.1"/>
    <property type="molecule type" value="Genomic_DNA"/>
</dbReference>
<proteinExistence type="predicted"/>
<dbReference type="InterPro" id="IPR002885">
    <property type="entry name" value="PPR_rpt"/>
</dbReference>
<name>A0A4Y7K4J5_PAPSO</name>
<organism evidence="2 3">
    <name type="scientific">Papaver somniferum</name>
    <name type="common">Opium poppy</name>
    <dbReference type="NCBI Taxonomy" id="3469"/>
    <lineage>
        <taxon>Eukaryota</taxon>
        <taxon>Viridiplantae</taxon>
        <taxon>Streptophyta</taxon>
        <taxon>Embryophyta</taxon>
        <taxon>Tracheophyta</taxon>
        <taxon>Spermatophyta</taxon>
        <taxon>Magnoliopsida</taxon>
        <taxon>Ranunculales</taxon>
        <taxon>Papaveraceae</taxon>
        <taxon>Papaveroideae</taxon>
        <taxon>Papaver</taxon>
    </lineage>
</organism>
<dbReference type="PANTHER" id="PTHR47926">
    <property type="entry name" value="PENTATRICOPEPTIDE REPEAT-CONTAINING PROTEIN"/>
    <property type="match status" value="1"/>
</dbReference>
<evidence type="ECO:0000313" key="3">
    <source>
        <dbReference type="Proteomes" id="UP000316621"/>
    </source>
</evidence>
<dbReference type="GO" id="GO:0009451">
    <property type="term" value="P:RNA modification"/>
    <property type="evidence" value="ECO:0007669"/>
    <property type="project" value="InterPro"/>
</dbReference>
<keyword evidence="1" id="KW-0677">Repeat</keyword>
<dbReference type="InterPro" id="IPR046960">
    <property type="entry name" value="PPR_At4g14850-like_plant"/>
</dbReference>
<keyword evidence="3" id="KW-1185">Reference proteome</keyword>
<dbReference type="AlphaFoldDB" id="A0A4Y7K4J5"/>
<dbReference type="Proteomes" id="UP000316621">
    <property type="component" value="Chromosome 6"/>
</dbReference>
<dbReference type="Gramene" id="RZC67270">
    <property type="protein sequence ID" value="RZC67270"/>
    <property type="gene ID" value="C5167_010958"/>
</dbReference>
<gene>
    <name evidence="2" type="ORF">C5167_010958</name>
</gene>
<evidence type="ECO:0000256" key="1">
    <source>
        <dbReference type="ARBA" id="ARBA00022737"/>
    </source>
</evidence>
<reference evidence="2 3" key="1">
    <citation type="journal article" date="2018" name="Science">
        <title>The opium poppy genome and morphinan production.</title>
        <authorList>
            <person name="Guo L."/>
            <person name="Winzer T."/>
            <person name="Yang X."/>
            <person name="Li Y."/>
            <person name="Ning Z."/>
            <person name="He Z."/>
            <person name="Teodor R."/>
            <person name="Lu Y."/>
            <person name="Bowser T.A."/>
            <person name="Graham I.A."/>
            <person name="Ye K."/>
        </authorList>
    </citation>
    <scope>NUCLEOTIDE SEQUENCE [LARGE SCALE GENOMIC DNA]</scope>
    <source>
        <strain evidence="3">cv. HN1</strain>
        <tissue evidence="2">Leaves</tissue>
    </source>
</reference>
<evidence type="ECO:0000313" key="2">
    <source>
        <dbReference type="EMBL" id="RZC67270.1"/>
    </source>
</evidence>
<dbReference type="PANTHER" id="PTHR47926:SF347">
    <property type="entry name" value="PENTATRICOPEPTIDE REPEAT-CONTAINING PROTEIN"/>
    <property type="match status" value="1"/>
</dbReference>